<dbReference type="InterPro" id="IPR004046">
    <property type="entry name" value="GST_C"/>
</dbReference>
<dbReference type="PROSITE" id="PS50404">
    <property type="entry name" value="GST_NTER"/>
    <property type="match status" value="1"/>
</dbReference>
<dbReference type="CDD" id="cd03181">
    <property type="entry name" value="GST_C_EF1Bgamma_like"/>
    <property type="match status" value="1"/>
</dbReference>
<dbReference type="Pfam" id="PF02798">
    <property type="entry name" value="GST_N"/>
    <property type="match status" value="1"/>
</dbReference>
<evidence type="ECO:0000259" key="7">
    <source>
        <dbReference type="PROSITE" id="PS50405"/>
    </source>
</evidence>
<dbReference type="InterPro" id="IPR001662">
    <property type="entry name" value="EF1B_G_C"/>
</dbReference>
<dbReference type="FunFam" id="3.30.70.1010:FF:000001">
    <property type="entry name" value="Elongation factor 1-gamma 1"/>
    <property type="match status" value="1"/>
</dbReference>
<name>A0AAW0DVB8_9AGAR</name>
<dbReference type="InterPro" id="IPR036249">
    <property type="entry name" value="Thioredoxin-like_sf"/>
</dbReference>
<keyword evidence="2 3" id="KW-0648">Protein biosynthesis</keyword>
<dbReference type="InterPro" id="IPR036433">
    <property type="entry name" value="EF1B_G_C_sf"/>
</dbReference>
<keyword evidence="1 3" id="KW-0251">Elongation factor</keyword>
<dbReference type="SUPFAM" id="SSF89942">
    <property type="entry name" value="eEF1-gamma domain"/>
    <property type="match status" value="1"/>
</dbReference>
<evidence type="ECO:0000313" key="9">
    <source>
        <dbReference type="Proteomes" id="UP001362999"/>
    </source>
</evidence>
<evidence type="ECO:0000256" key="2">
    <source>
        <dbReference type="ARBA" id="ARBA00022917"/>
    </source>
</evidence>
<proteinExistence type="predicted"/>
<dbReference type="SUPFAM" id="SSF52833">
    <property type="entry name" value="Thioredoxin-like"/>
    <property type="match status" value="1"/>
</dbReference>
<dbReference type="InterPro" id="IPR004045">
    <property type="entry name" value="Glutathione_S-Trfase_N"/>
</dbReference>
<dbReference type="InterPro" id="IPR040079">
    <property type="entry name" value="Glutathione_S-Trfase"/>
</dbReference>
<gene>
    <name evidence="8" type="ORF">R3P38DRAFT_2847985</name>
</gene>
<dbReference type="GO" id="GO:0003746">
    <property type="term" value="F:translation elongation factor activity"/>
    <property type="evidence" value="ECO:0007669"/>
    <property type="project" value="UniProtKB-UniRule"/>
</dbReference>
<dbReference type="SFLD" id="SFLDG00358">
    <property type="entry name" value="Main_(cytGST)"/>
    <property type="match status" value="1"/>
</dbReference>
<evidence type="ECO:0000256" key="4">
    <source>
        <dbReference type="SAM" id="MobiDB-lite"/>
    </source>
</evidence>
<dbReference type="SMART" id="SM01183">
    <property type="entry name" value="EF1G"/>
    <property type="match status" value="1"/>
</dbReference>
<dbReference type="InterPro" id="IPR050802">
    <property type="entry name" value="EF-GSTs"/>
</dbReference>
<feature type="domain" description="GST C-terminal" evidence="7">
    <location>
        <begin position="90"/>
        <end position="223"/>
    </location>
</feature>
<evidence type="ECO:0000259" key="6">
    <source>
        <dbReference type="PROSITE" id="PS50404"/>
    </source>
</evidence>
<sequence length="425" mass="47443">MASGGTLYAAGNQTPALPIRAAAAWAGVPITEAEGYVHFESNKKSEFLSKFPHGKVPAWDGKDGFKLFEGLAIARYLASLSPDSGLLGKSKEDAALIEQWIHLAELEADVNTTNIAYLINGQLGAYNKPAHNVFLERHTRALTTLEKHISTRTFFVGERITLADLVIASILQRASRVTLDPALRAKFPSLLRHLDTITHQPKLAGVYPDTVVLDKAPQYEPPKKEAKEPKEPKLAAPKAEKKEKPKKKDEDEDDGDDNGVPEEPKVKNPLDDLPKSSFNLEDWKRAYSNKDTRGKDGALEWFYENFDKEGFSTWRVDFKYPEDLTQTFMSNNQIGGFFNRLEASRKYLFASVGVLGTPNASLISGALILRGQEAEHVVNVAPDWESYKFTRLDLSKEDEKAFFEAALAWDLEVDGKKWADGKNFK</sequence>
<dbReference type="PROSITE" id="PS50405">
    <property type="entry name" value="GST_CTER"/>
    <property type="match status" value="1"/>
</dbReference>
<evidence type="ECO:0000256" key="3">
    <source>
        <dbReference type="PROSITE-ProRule" id="PRU00519"/>
    </source>
</evidence>
<reference evidence="8 9" key="1">
    <citation type="journal article" date="2024" name="J Genomics">
        <title>Draft genome sequencing and assembly of Favolaschia claudopus CIRM-BRFM 2984 isolated from oak limbs.</title>
        <authorList>
            <person name="Navarro D."/>
            <person name="Drula E."/>
            <person name="Chaduli D."/>
            <person name="Cazenave R."/>
            <person name="Ahrendt S."/>
            <person name="Wang J."/>
            <person name="Lipzen A."/>
            <person name="Daum C."/>
            <person name="Barry K."/>
            <person name="Grigoriev I.V."/>
            <person name="Favel A."/>
            <person name="Rosso M.N."/>
            <person name="Martin F."/>
        </authorList>
    </citation>
    <scope>NUCLEOTIDE SEQUENCE [LARGE SCALE GENOMIC DNA]</scope>
    <source>
        <strain evidence="8 9">CIRM-BRFM 2984</strain>
    </source>
</reference>
<dbReference type="PANTHER" id="PTHR43986">
    <property type="entry name" value="ELONGATION FACTOR 1-GAMMA"/>
    <property type="match status" value="1"/>
</dbReference>
<evidence type="ECO:0000259" key="5">
    <source>
        <dbReference type="PROSITE" id="PS50040"/>
    </source>
</evidence>
<evidence type="ECO:0000313" key="8">
    <source>
        <dbReference type="EMBL" id="KAK7055595.1"/>
    </source>
</evidence>
<dbReference type="CDD" id="cd03044">
    <property type="entry name" value="GST_N_EF1Bgamma"/>
    <property type="match status" value="1"/>
</dbReference>
<feature type="compositionally biased region" description="Basic and acidic residues" evidence="4">
    <location>
        <begin position="262"/>
        <end position="274"/>
    </location>
</feature>
<feature type="compositionally biased region" description="Basic and acidic residues" evidence="4">
    <location>
        <begin position="221"/>
        <end position="249"/>
    </location>
</feature>
<dbReference type="GO" id="GO:0005737">
    <property type="term" value="C:cytoplasm"/>
    <property type="evidence" value="ECO:0007669"/>
    <property type="project" value="TreeGrafter"/>
</dbReference>
<organism evidence="8 9">
    <name type="scientific">Favolaschia claudopus</name>
    <dbReference type="NCBI Taxonomy" id="2862362"/>
    <lineage>
        <taxon>Eukaryota</taxon>
        <taxon>Fungi</taxon>
        <taxon>Dikarya</taxon>
        <taxon>Basidiomycota</taxon>
        <taxon>Agaricomycotina</taxon>
        <taxon>Agaricomycetes</taxon>
        <taxon>Agaricomycetidae</taxon>
        <taxon>Agaricales</taxon>
        <taxon>Marasmiineae</taxon>
        <taxon>Mycenaceae</taxon>
        <taxon>Favolaschia</taxon>
    </lineage>
</organism>
<feature type="region of interest" description="Disordered" evidence="4">
    <location>
        <begin position="219"/>
        <end position="274"/>
    </location>
</feature>
<accession>A0AAW0DVB8</accession>
<dbReference type="Gene3D" id="3.40.30.10">
    <property type="entry name" value="Glutaredoxin"/>
    <property type="match status" value="1"/>
</dbReference>
<dbReference type="Proteomes" id="UP001362999">
    <property type="component" value="Unassembled WGS sequence"/>
</dbReference>
<dbReference type="Gene3D" id="1.20.1050.10">
    <property type="match status" value="1"/>
</dbReference>
<feature type="compositionally biased region" description="Acidic residues" evidence="4">
    <location>
        <begin position="250"/>
        <end position="260"/>
    </location>
</feature>
<dbReference type="EMBL" id="JAWWNJ010000005">
    <property type="protein sequence ID" value="KAK7055595.1"/>
    <property type="molecule type" value="Genomic_DNA"/>
</dbReference>
<dbReference type="GO" id="GO:0005634">
    <property type="term" value="C:nucleus"/>
    <property type="evidence" value="ECO:0007669"/>
    <property type="project" value="TreeGrafter"/>
</dbReference>
<protein>
    <submittedName>
        <fullName evidence="8">Elongation factor 1-gamma</fullName>
    </submittedName>
</protein>
<feature type="domain" description="EF-1-gamma C-terminal" evidence="5">
    <location>
        <begin position="266"/>
        <end position="425"/>
    </location>
</feature>
<dbReference type="Pfam" id="PF00647">
    <property type="entry name" value="EF1G"/>
    <property type="match status" value="1"/>
</dbReference>
<dbReference type="PROSITE" id="PS50040">
    <property type="entry name" value="EF1G_C"/>
    <property type="match status" value="1"/>
</dbReference>
<dbReference type="AlphaFoldDB" id="A0AAW0DVB8"/>
<dbReference type="SFLD" id="SFLDS00019">
    <property type="entry name" value="Glutathione_Transferase_(cytos"/>
    <property type="match status" value="1"/>
</dbReference>
<dbReference type="SUPFAM" id="SSF47616">
    <property type="entry name" value="GST C-terminal domain-like"/>
    <property type="match status" value="1"/>
</dbReference>
<dbReference type="InterPro" id="IPR036282">
    <property type="entry name" value="Glutathione-S-Trfase_C_sf"/>
</dbReference>
<dbReference type="PANTHER" id="PTHR43986:SF1">
    <property type="entry name" value="ELONGATION FACTOR 1-GAMMA"/>
    <property type="match status" value="1"/>
</dbReference>
<dbReference type="InterPro" id="IPR010987">
    <property type="entry name" value="Glutathione-S-Trfase_C-like"/>
</dbReference>
<comment type="caution">
    <text evidence="8">The sequence shown here is derived from an EMBL/GenBank/DDBJ whole genome shotgun (WGS) entry which is preliminary data.</text>
</comment>
<evidence type="ECO:0000256" key="1">
    <source>
        <dbReference type="ARBA" id="ARBA00022768"/>
    </source>
</evidence>
<dbReference type="Gene3D" id="3.30.70.1010">
    <property type="entry name" value="Translation elongation factor EF1B, gamma chain, conserved domain"/>
    <property type="match status" value="1"/>
</dbReference>
<dbReference type="Pfam" id="PF00043">
    <property type="entry name" value="GST_C"/>
    <property type="match status" value="1"/>
</dbReference>
<keyword evidence="9" id="KW-1185">Reference proteome</keyword>
<feature type="domain" description="GST N-terminal" evidence="6">
    <location>
        <begin position="3"/>
        <end position="85"/>
    </location>
</feature>